<feature type="compositionally biased region" description="Polar residues" evidence="2">
    <location>
        <begin position="242"/>
        <end position="251"/>
    </location>
</feature>
<dbReference type="OrthoDB" id="9996331at2759"/>
<feature type="compositionally biased region" description="Low complexity" evidence="2">
    <location>
        <begin position="203"/>
        <end position="215"/>
    </location>
</feature>
<feature type="compositionally biased region" description="Polar residues" evidence="2">
    <location>
        <begin position="349"/>
        <end position="365"/>
    </location>
</feature>
<evidence type="ECO:0000313" key="4">
    <source>
        <dbReference type="EMBL" id="GAU87556.1"/>
    </source>
</evidence>
<feature type="compositionally biased region" description="Polar residues" evidence="2">
    <location>
        <begin position="303"/>
        <end position="317"/>
    </location>
</feature>
<sequence>MELLVHTGPKARSSEPPPLVLLTVLGLLAVKFGVADKEVHFWQPKYPPVIWYPEYPMFHNRTRPARIVVQMHDSLDFFCPDYLNSQYQSFTGPKKRPTDYGAEEIFMVNGEDYQQCFQDDAKERRLNKKQTKLLLRCPNKMTANDHHSSRPNNNIKAKYQYTVSFRMFSPMPKGPEFSCNHEYYFLDDLDAEEPVYGVVPLVSPSETPTASAAPPGEEPNKARGPISPSWMFPDPLQHSDTDNVGSVSTAVPTARPPERLTQRLPNISKSVRRITQLDPQSANHSRHQPTNGFHTSRRKHSKTPQSTGRRPSNFSTIDKSIAVAPEEPAEVKVRMVVQQLPSPFGEFPSNGSSAASKASIRATTKPSKRVLEQATGGYRTGAKPPKKQPKERKDALNRAIRNLIEAAQQNSIRGQARKQGIDRSAISREMKKRGIKVYRKVIRPFITEAQKVARKRCAQRFRKRYRKSDIPNFVFVDECYVLVEEYFNSQQERCYGKSFELIPDSKKHKRLQKSPLKAMIFGGVWRDGRTRLIVRPSGFKINQATYQDRCLKPMLYDLKDKLDPREVIFYQDKAPCHVAKTTQSKPSLVVRKNNNPPNSPDLNPLDYGIWSALKARLGKHKIIRNFEQLRKVLIKKWKALPEELIRDTVDSWLGRCRAVENSDGNYVD</sequence>
<feature type="compositionally biased region" description="Polar residues" evidence="2">
    <location>
        <begin position="277"/>
        <end position="294"/>
    </location>
</feature>
<feature type="region of interest" description="Disordered" evidence="2">
    <location>
        <begin position="201"/>
        <end position="317"/>
    </location>
</feature>
<accession>A0A1D1UD20</accession>
<comment type="similarity">
    <text evidence="1">Belongs to the ephrin family.</text>
</comment>
<dbReference type="Pfam" id="PF00812">
    <property type="entry name" value="Ephrin"/>
    <property type="match status" value="1"/>
</dbReference>
<dbReference type="EMBL" id="BDGG01000001">
    <property type="protein sequence ID" value="GAU87556.1"/>
    <property type="molecule type" value="Genomic_DNA"/>
</dbReference>
<evidence type="ECO:0000256" key="2">
    <source>
        <dbReference type="SAM" id="MobiDB-lite"/>
    </source>
</evidence>
<gene>
    <name evidence="4" type="primary">RvY_00386-1</name>
    <name evidence="4" type="synonym">RvY_00386.1</name>
    <name evidence="4" type="ORF">RvY_00386</name>
</gene>
<dbReference type="GO" id="GO:0016020">
    <property type="term" value="C:membrane"/>
    <property type="evidence" value="ECO:0007669"/>
    <property type="project" value="InterPro"/>
</dbReference>
<proteinExistence type="inferred from homology"/>
<name>A0A1D1UD20_RAMVA</name>
<evidence type="ECO:0000259" key="3">
    <source>
        <dbReference type="PROSITE" id="PS51551"/>
    </source>
</evidence>
<dbReference type="InterPro" id="IPR052709">
    <property type="entry name" value="Transposase-MT_Hybrid"/>
</dbReference>
<comment type="caution">
    <text evidence="1">Lacks conserved residue(s) required for the propagation of feature annotation.</text>
</comment>
<evidence type="ECO:0000256" key="1">
    <source>
        <dbReference type="PROSITE-ProRule" id="PRU00884"/>
    </source>
</evidence>
<reference evidence="4 5" key="1">
    <citation type="journal article" date="2016" name="Nat. Commun.">
        <title>Extremotolerant tardigrade genome and improved radiotolerance of human cultured cells by tardigrade-unique protein.</title>
        <authorList>
            <person name="Hashimoto T."/>
            <person name="Horikawa D.D."/>
            <person name="Saito Y."/>
            <person name="Kuwahara H."/>
            <person name="Kozuka-Hata H."/>
            <person name="Shin-I T."/>
            <person name="Minakuchi Y."/>
            <person name="Ohishi K."/>
            <person name="Motoyama A."/>
            <person name="Aizu T."/>
            <person name="Enomoto A."/>
            <person name="Kondo K."/>
            <person name="Tanaka S."/>
            <person name="Hara Y."/>
            <person name="Koshikawa S."/>
            <person name="Sagara H."/>
            <person name="Miura T."/>
            <person name="Yokobori S."/>
            <person name="Miyagawa K."/>
            <person name="Suzuki Y."/>
            <person name="Kubo T."/>
            <person name="Oyama M."/>
            <person name="Kohara Y."/>
            <person name="Fujiyama A."/>
            <person name="Arakawa K."/>
            <person name="Katayama T."/>
            <person name="Toyoda A."/>
            <person name="Kunieda T."/>
        </authorList>
    </citation>
    <scope>NUCLEOTIDE SEQUENCE [LARGE SCALE GENOMIC DNA]</scope>
    <source>
        <strain evidence="4 5">YOKOZUNA-1</strain>
    </source>
</reference>
<dbReference type="GO" id="GO:0003676">
    <property type="term" value="F:nucleic acid binding"/>
    <property type="evidence" value="ECO:0007669"/>
    <property type="project" value="InterPro"/>
</dbReference>
<dbReference type="InterPro" id="IPR008972">
    <property type="entry name" value="Cupredoxin"/>
</dbReference>
<dbReference type="Gene3D" id="2.60.40.420">
    <property type="entry name" value="Cupredoxins - blue copper proteins"/>
    <property type="match status" value="1"/>
</dbReference>
<feature type="region of interest" description="Disordered" evidence="2">
    <location>
        <begin position="347"/>
        <end position="394"/>
    </location>
</feature>
<organism evidence="4 5">
    <name type="scientific">Ramazzottius varieornatus</name>
    <name type="common">Water bear</name>
    <name type="synonym">Tardigrade</name>
    <dbReference type="NCBI Taxonomy" id="947166"/>
    <lineage>
        <taxon>Eukaryota</taxon>
        <taxon>Metazoa</taxon>
        <taxon>Ecdysozoa</taxon>
        <taxon>Tardigrada</taxon>
        <taxon>Eutardigrada</taxon>
        <taxon>Parachela</taxon>
        <taxon>Hypsibioidea</taxon>
        <taxon>Ramazzottiidae</taxon>
        <taxon>Ramazzottius</taxon>
    </lineage>
</organism>
<feature type="domain" description="Ephrin RBD" evidence="3">
    <location>
        <begin position="44"/>
        <end position="210"/>
    </location>
</feature>
<dbReference type="SUPFAM" id="SSF49503">
    <property type="entry name" value="Cupredoxins"/>
    <property type="match status" value="1"/>
</dbReference>
<dbReference type="Gene3D" id="3.30.420.10">
    <property type="entry name" value="Ribonuclease H-like superfamily/Ribonuclease H"/>
    <property type="match status" value="1"/>
</dbReference>
<dbReference type="PROSITE" id="PS51551">
    <property type="entry name" value="EPHRIN_RBD_2"/>
    <property type="match status" value="1"/>
</dbReference>
<protein>
    <recommendedName>
        <fullName evidence="3">Ephrin RBD domain-containing protein</fullName>
    </recommendedName>
</protein>
<dbReference type="Proteomes" id="UP000186922">
    <property type="component" value="Unassembled WGS sequence"/>
</dbReference>
<comment type="caution">
    <text evidence="4">The sequence shown here is derived from an EMBL/GenBank/DDBJ whole genome shotgun (WGS) entry which is preliminary data.</text>
</comment>
<dbReference type="STRING" id="947166.A0A1D1UD20"/>
<dbReference type="InterPro" id="IPR036397">
    <property type="entry name" value="RNaseH_sf"/>
</dbReference>
<dbReference type="AlphaFoldDB" id="A0A1D1UD20"/>
<dbReference type="InterPro" id="IPR001799">
    <property type="entry name" value="Ephrin_RBD"/>
</dbReference>
<keyword evidence="5" id="KW-1185">Reference proteome</keyword>
<dbReference type="PANTHER" id="PTHR46060:SF1">
    <property type="entry name" value="MARINER MOS1 TRANSPOSASE-LIKE PROTEIN"/>
    <property type="match status" value="1"/>
</dbReference>
<dbReference type="PANTHER" id="PTHR46060">
    <property type="entry name" value="MARINER MOS1 TRANSPOSASE-LIKE PROTEIN"/>
    <property type="match status" value="1"/>
</dbReference>
<evidence type="ECO:0000313" key="5">
    <source>
        <dbReference type="Proteomes" id="UP000186922"/>
    </source>
</evidence>